<dbReference type="InterPro" id="IPR001173">
    <property type="entry name" value="Glyco_trans_2-like"/>
</dbReference>
<reference evidence="3" key="1">
    <citation type="submission" date="2017-09" db="EMBL/GenBank/DDBJ databases">
        <title>Depth-based differentiation of microbial function through sediment-hosted aquifers and enrichment of novel symbionts in the deep terrestrial subsurface.</title>
        <authorList>
            <person name="Probst A.J."/>
            <person name="Ladd B."/>
            <person name="Jarett J.K."/>
            <person name="Geller-Mcgrath D.E."/>
            <person name="Sieber C.M.K."/>
            <person name="Emerson J.B."/>
            <person name="Anantharaman K."/>
            <person name="Thomas B.C."/>
            <person name="Malmstrom R."/>
            <person name="Stieglmeier M."/>
            <person name="Klingl A."/>
            <person name="Woyke T."/>
            <person name="Ryan C.M."/>
            <person name="Banfield J.F."/>
        </authorList>
    </citation>
    <scope>NUCLEOTIDE SEQUENCE [LARGE SCALE GENOMIC DNA]</scope>
</reference>
<dbReference type="Proteomes" id="UP000230935">
    <property type="component" value="Unassembled WGS sequence"/>
</dbReference>
<evidence type="ECO:0000313" key="2">
    <source>
        <dbReference type="EMBL" id="PIS05103.1"/>
    </source>
</evidence>
<dbReference type="AlphaFoldDB" id="A0A2H0W168"/>
<evidence type="ECO:0000313" key="3">
    <source>
        <dbReference type="Proteomes" id="UP000230935"/>
    </source>
</evidence>
<gene>
    <name evidence="2" type="ORF">COT81_02965</name>
</gene>
<name>A0A2H0W168_9BACT</name>
<dbReference type="InterPro" id="IPR029044">
    <property type="entry name" value="Nucleotide-diphossugar_trans"/>
</dbReference>
<dbReference type="CDD" id="cd00761">
    <property type="entry name" value="Glyco_tranf_GTA_type"/>
    <property type="match status" value="1"/>
</dbReference>
<dbReference type="PANTHER" id="PTHR43685:SF2">
    <property type="entry name" value="GLYCOSYLTRANSFERASE 2-LIKE DOMAIN-CONTAINING PROTEIN"/>
    <property type="match status" value="1"/>
</dbReference>
<dbReference type="Pfam" id="PF00535">
    <property type="entry name" value="Glycos_transf_2"/>
    <property type="match status" value="1"/>
</dbReference>
<sequence>MSKPFFSVVIATYNMADTLAGAINSVTSQSEKSWELIVVDDGSKDNTKQIVNFFIKEGLPIKYFYHQNSGLGISRNVGINQALADWVVFVDADDEFFTSHLAVRRTAIEQNPDVGLIYGPTEFLGSPLVPDKYRPGEQIHINQCFLIGTAAIKKEVLLSLSGFKNIHFEDTDLFERIKESGVKTIRVDNATHIYRNFESQDRITHKIRLSTRS</sequence>
<dbReference type="Gene3D" id="3.90.550.10">
    <property type="entry name" value="Spore Coat Polysaccharide Biosynthesis Protein SpsA, Chain A"/>
    <property type="match status" value="1"/>
</dbReference>
<organism evidence="2 3">
    <name type="scientific">Candidatus Buchananbacteria bacterium CG10_big_fil_rev_8_21_14_0_10_42_9</name>
    <dbReference type="NCBI Taxonomy" id="1974526"/>
    <lineage>
        <taxon>Bacteria</taxon>
        <taxon>Candidatus Buchananiibacteriota</taxon>
    </lineage>
</organism>
<dbReference type="PANTHER" id="PTHR43685">
    <property type="entry name" value="GLYCOSYLTRANSFERASE"/>
    <property type="match status" value="1"/>
</dbReference>
<dbReference type="EMBL" id="PEZZ01000021">
    <property type="protein sequence ID" value="PIS05103.1"/>
    <property type="molecule type" value="Genomic_DNA"/>
</dbReference>
<feature type="domain" description="Glycosyltransferase 2-like" evidence="1">
    <location>
        <begin position="7"/>
        <end position="121"/>
    </location>
</feature>
<dbReference type="InterPro" id="IPR050834">
    <property type="entry name" value="Glycosyltransf_2"/>
</dbReference>
<comment type="caution">
    <text evidence="2">The sequence shown here is derived from an EMBL/GenBank/DDBJ whole genome shotgun (WGS) entry which is preliminary data.</text>
</comment>
<accession>A0A2H0W168</accession>
<proteinExistence type="predicted"/>
<dbReference type="GO" id="GO:0016740">
    <property type="term" value="F:transferase activity"/>
    <property type="evidence" value="ECO:0007669"/>
    <property type="project" value="UniProtKB-KW"/>
</dbReference>
<protein>
    <submittedName>
        <fullName evidence="2">Glycosyl transferase</fullName>
    </submittedName>
</protein>
<evidence type="ECO:0000259" key="1">
    <source>
        <dbReference type="Pfam" id="PF00535"/>
    </source>
</evidence>
<keyword evidence="2" id="KW-0808">Transferase</keyword>
<dbReference type="SUPFAM" id="SSF53448">
    <property type="entry name" value="Nucleotide-diphospho-sugar transferases"/>
    <property type="match status" value="1"/>
</dbReference>